<name>A0A0J6T665_9HYPH</name>
<accession>A0A0J6T665</accession>
<gene>
    <name evidence="1" type="ORF">VQ02_05720</name>
</gene>
<protein>
    <submittedName>
        <fullName evidence="1">Uncharacterized protein</fullName>
    </submittedName>
</protein>
<dbReference type="EMBL" id="LABY01000032">
    <property type="protein sequence ID" value="KMO41464.1"/>
    <property type="molecule type" value="Genomic_DNA"/>
</dbReference>
<evidence type="ECO:0000313" key="1">
    <source>
        <dbReference type="EMBL" id="KMO41464.1"/>
    </source>
</evidence>
<dbReference type="PATRIC" id="fig|298794.3.peg.4934"/>
<sequence length="125" mass="13654">MRWVVLNNQDDWPGVSFEDIKSEIDSNRVIATRVGWDGGGGHFQAIFGYSESPSGEKFIRVTDPIYREVDVAFTEFASRYEAGGWWNVTYFTAPVSPAVAGGLEATDAAVAERSISVSEEDLVGA</sequence>
<dbReference type="AlphaFoldDB" id="A0A0J6T665"/>
<organism evidence="1 2">
    <name type="scientific">Methylobacterium variabile</name>
    <dbReference type="NCBI Taxonomy" id="298794"/>
    <lineage>
        <taxon>Bacteria</taxon>
        <taxon>Pseudomonadati</taxon>
        <taxon>Pseudomonadota</taxon>
        <taxon>Alphaproteobacteria</taxon>
        <taxon>Hyphomicrobiales</taxon>
        <taxon>Methylobacteriaceae</taxon>
        <taxon>Methylobacterium</taxon>
    </lineage>
</organism>
<comment type="caution">
    <text evidence="1">The sequence shown here is derived from an EMBL/GenBank/DDBJ whole genome shotgun (WGS) entry which is preliminary data.</text>
</comment>
<proteinExistence type="predicted"/>
<keyword evidence="2" id="KW-1185">Reference proteome</keyword>
<dbReference type="Proteomes" id="UP000035955">
    <property type="component" value="Unassembled WGS sequence"/>
</dbReference>
<reference evidence="1 2" key="1">
    <citation type="submission" date="2015-03" db="EMBL/GenBank/DDBJ databases">
        <title>Genome sequencing of Methylobacterium variabile DSM 16961.</title>
        <authorList>
            <person name="Chaudhry V."/>
            <person name="Patil P.B."/>
        </authorList>
    </citation>
    <scope>NUCLEOTIDE SEQUENCE [LARGE SCALE GENOMIC DNA]</scope>
    <source>
        <strain evidence="1 2">DSM 16961</strain>
    </source>
</reference>
<evidence type="ECO:0000313" key="2">
    <source>
        <dbReference type="Proteomes" id="UP000035955"/>
    </source>
</evidence>